<dbReference type="SUPFAM" id="SSF82171">
    <property type="entry name" value="DPP6 N-terminal domain-like"/>
    <property type="match status" value="1"/>
</dbReference>
<evidence type="ECO:0000313" key="7">
    <source>
        <dbReference type="Proteomes" id="UP001479436"/>
    </source>
</evidence>
<keyword evidence="7" id="KW-1185">Reference proteome</keyword>
<dbReference type="InterPro" id="IPR029058">
    <property type="entry name" value="AB_hydrolase_fold"/>
</dbReference>
<dbReference type="PANTHER" id="PTHR11731:SF193">
    <property type="entry name" value="DIPEPTIDYL PEPTIDASE 9"/>
    <property type="match status" value="1"/>
</dbReference>
<dbReference type="Proteomes" id="UP001479436">
    <property type="component" value="Unassembled WGS sequence"/>
</dbReference>
<evidence type="ECO:0000259" key="4">
    <source>
        <dbReference type="Pfam" id="PF00326"/>
    </source>
</evidence>
<accession>A0ABR2W871</accession>
<keyword evidence="2" id="KW-0378">Hydrolase</keyword>
<evidence type="ECO:0000259" key="5">
    <source>
        <dbReference type="Pfam" id="PF00930"/>
    </source>
</evidence>
<dbReference type="InterPro" id="IPR002469">
    <property type="entry name" value="Peptidase_S9B_N"/>
</dbReference>
<protein>
    <submittedName>
        <fullName evidence="6">Uncharacterized protein</fullName>
    </submittedName>
</protein>
<keyword evidence="2" id="KW-0645">Protease</keyword>
<feature type="domain" description="Dipeptidylpeptidase IV N-terminal" evidence="5">
    <location>
        <begin position="149"/>
        <end position="526"/>
    </location>
</feature>
<dbReference type="SUPFAM" id="SSF53474">
    <property type="entry name" value="alpha/beta-Hydrolases"/>
    <property type="match status" value="1"/>
</dbReference>
<name>A0ABR2W871_9FUNG</name>
<dbReference type="Pfam" id="PF00326">
    <property type="entry name" value="Peptidase_S9"/>
    <property type="match status" value="1"/>
</dbReference>
<evidence type="ECO:0000313" key="6">
    <source>
        <dbReference type="EMBL" id="KAK9722351.1"/>
    </source>
</evidence>
<reference evidence="6 7" key="1">
    <citation type="submission" date="2023-04" db="EMBL/GenBank/DDBJ databases">
        <title>Genome of Basidiobolus ranarum AG-B5.</title>
        <authorList>
            <person name="Stajich J.E."/>
            <person name="Carter-House D."/>
            <person name="Gryganskyi A."/>
        </authorList>
    </citation>
    <scope>NUCLEOTIDE SEQUENCE [LARGE SCALE GENOMIC DNA]</scope>
    <source>
        <strain evidence="6 7">AG-B5</strain>
    </source>
</reference>
<evidence type="ECO:0000256" key="1">
    <source>
        <dbReference type="ARBA" id="ARBA00006150"/>
    </source>
</evidence>
<dbReference type="Pfam" id="PF00930">
    <property type="entry name" value="DPPIV_N"/>
    <property type="match status" value="1"/>
</dbReference>
<dbReference type="InterPro" id="IPR050278">
    <property type="entry name" value="Serine_Prot_S9B/DPPIV"/>
</dbReference>
<dbReference type="InterPro" id="IPR001375">
    <property type="entry name" value="Peptidase_S9_cat"/>
</dbReference>
<dbReference type="PANTHER" id="PTHR11731">
    <property type="entry name" value="PROTEASE FAMILY S9B,C DIPEPTIDYL-PEPTIDASE IV-RELATED"/>
    <property type="match status" value="1"/>
</dbReference>
<organism evidence="6 7">
    <name type="scientific">Basidiobolus ranarum</name>
    <dbReference type="NCBI Taxonomy" id="34480"/>
    <lineage>
        <taxon>Eukaryota</taxon>
        <taxon>Fungi</taxon>
        <taxon>Fungi incertae sedis</taxon>
        <taxon>Zoopagomycota</taxon>
        <taxon>Entomophthoromycotina</taxon>
        <taxon>Basidiobolomycetes</taxon>
        <taxon>Basidiobolales</taxon>
        <taxon>Basidiobolaceae</taxon>
        <taxon>Basidiobolus</taxon>
    </lineage>
</organism>
<keyword evidence="3" id="KW-0720">Serine protease</keyword>
<comment type="similarity">
    <text evidence="1">Belongs to the peptidase S9B family.</text>
</comment>
<proteinExistence type="inferred from homology"/>
<dbReference type="Gene3D" id="2.140.10.30">
    <property type="entry name" value="Dipeptidylpeptidase IV, N-terminal domain"/>
    <property type="match status" value="1"/>
</dbReference>
<keyword evidence="2" id="KW-0031">Aminopeptidase</keyword>
<evidence type="ECO:0000256" key="3">
    <source>
        <dbReference type="ARBA" id="ARBA00022825"/>
    </source>
</evidence>
<evidence type="ECO:0000256" key="2">
    <source>
        <dbReference type="ARBA" id="ARBA00022438"/>
    </source>
</evidence>
<feature type="domain" description="Peptidase S9 prolyl oligopeptidase catalytic" evidence="4">
    <location>
        <begin position="621"/>
        <end position="826"/>
    </location>
</feature>
<comment type="caution">
    <text evidence="6">The sequence shown here is derived from an EMBL/GenBank/DDBJ whole genome shotgun (WGS) entry which is preliminary data.</text>
</comment>
<dbReference type="EMBL" id="JASJQH010006952">
    <property type="protein sequence ID" value="KAK9722351.1"/>
    <property type="molecule type" value="Genomic_DNA"/>
</dbReference>
<dbReference type="Gene3D" id="3.40.50.1820">
    <property type="entry name" value="alpha/beta hydrolase"/>
    <property type="match status" value="1"/>
</dbReference>
<gene>
    <name evidence="6" type="ORF">K7432_002739</name>
</gene>
<sequence>MTSWESIRQEIRAFRASIPPPCLGTMKDFVFDDKSNCIYFIGTDPLRNYRTSTLFSVALPPESERNSYLNNKLNPSSWSRKLKYIHQAPLVVLKAPTLGWRHMLTDLSLQDKSSENLSKEEIMVKERKRISIDGITWYLFEKSSGRLLFSYMDNFYVGGVGKNQKFQPNSLFRHQGHSPRMDPKIGGRNRDLVAYVKQRDIWVSTMSGQEIQLTFCGNSDDSGISCGTPEFVMQEEFDRFSGFYWAPSTAACTDSLERILYLQVSESNVENMCLSHGTETEEFRYPRTGTPNAMSDIQIAEFAHPNTTFEQDVSQKRLWGKASLNEMFPWMEYIIRLGWLPHGKSIWVQILDRRQCHTAVVKIPVSNFCTIYEYNSNPKYEKCVNHVEILYEEEIKTGWINHTVAYHFLETSNENTTEFIWSSERTGYRHLYYIKKDRRDIHWAIRPLTQGDWPVVDLPLSVDVRRKLVYFVAKLDTPLENHFYVASFKKDASPHHVIRLTPTGYFHNITMDSSCTRFVTFYSSISESPKCSIYYLTWEDRSVFPKSNLWARIKPLGSPNDGLPIGNFFSFTNRNANQIHGCYYKPDNYVEGRKYPTLLHVYGGPRGQVVTNDYKCPRFLRMFLATKLGFMVVMIDGRGSSERGLEFETQIRWRLGTVELDDQVDGLRYLLENPSSQVSSMIDANKIAISGWSYGGYLSLLALAHYPDIFQIAIAGAPVTDWMLYDTAYTERYMGMPEENPEGYRNASVLDHVEKFPDSEHRLLLAQGLIDENVHFTHVELLVNALTKSNKPHQLQLYPNERHGIRHPATNEHFETLMFYWLKNYL</sequence>